<feature type="compositionally biased region" description="Low complexity" evidence="14">
    <location>
        <begin position="72"/>
        <end position="81"/>
    </location>
</feature>
<evidence type="ECO:0000256" key="8">
    <source>
        <dbReference type="ARBA" id="ARBA00022895"/>
    </source>
</evidence>
<keyword evidence="11" id="KW-0804">Transcription</keyword>
<evidence type="ECO:0000256" key="6">
    <source>
        <dbReference type="ARBA" id="ARBA00022454"/>
    </source>
</evidence>
<feature type="compositionally biased region" description="Acidic residues" evidence="14">
    <location>
        <begin position="85"/>
        <end position="101"/>
    </location>
</feature>
<evidence type="ECO:0000256" key="11">
    <source>
        <dbReference type="ARBA" id="ARBA00023163"/>
    </source>
</evidence>
<sequence length="101" mass="10944">MTSTKPSLSATYTSTTNAPFTISRPLQAPADSTTVESKTKYLAELRQSVVGLQEQVNRELTARMEEDKAREASAGGAAGAKAVDDEKEEENYGEEAQEEED</sequence>
<evidence type="ECO:0000256" key="13">
    <source>
        <dbReference type="ARBA" id="ARBA00025393"/>
    </source>
</evidence>
<evidence type="ECO:0000256" key="3">
    <source>
        <dbReference type="ARBA" id="ARBA00008529"/>
    </source>
</evidence>
<dbReference type="Pfam" id="PF08738">
    <property type="entry name" value="Gon7"/>
    <property type="match status" value="1"/>
</dbReference>
<keyword evidence="12" id="KW-0539">Nucleus</keyword>
<dbReference type="GO" id="GO:0008033">
    <property type="term" value="P:tRNA processing"/>
    <property type="evidence" value="ECO:0007669"/>
    <property type="project" value="UniProtKB-KW"/>
</dbReference>
<keyword evidence="8" id="KW-0779">Telomere</keyword>
<evidence type="ECO:0000256" key="4">
    <source>
        <dbReference type="ARBA" id="ARBA00011534"/>
    </source>
</evidence>
<name>A0A3S4BBY1_9PEZI</name>
<evidence type="ECO:0000313" key="16">
    <source>
        <dbReference type="Proteomes" id="UP000289323"/>
    </source>
</evidence>
<evidence type="ECO:0000256" key="9">
    <source>
        <dbReference type="ARBA" id="ARBA00023015"/>
    </source>
</evidence>
<evidence type="ECO:0000313" key="15">
    <source>
        <dbReference type="EMBL" id="SPQ27698.1"/>
    </source>
</evidence>
<comment type="subunit">
    <text evidence="4">Component of the EKC/KEOPS complex composed of at least BUD32, CGI121, GON7, KAE1 and PCC1; the whole complex dimerizes.</text>
</comment>
<dbReference type="InterPro" id="IPR014849">
    <property type="entry name" value="EKC/KEOPS_Gon7"/>
</dbReference>
<dbReference type="EMBL" id="OUUZ01000019">
    <property type="protein sequence ID" value="SPQ27698.1"/>
    <property type="molecule type" value="Genomic_DNA"/>
</dbReference>
<proteinExistence type="inferred from homology"/>
<feature type="region of interest" description="Disordered" evidence="14">
    <location>
        <begin position="1"/>
        <end position="34"/>
    </location>
</feature>
<protein>
    <recommendedName>
        <fullName evidence="5">EKC/KEOPS complex subunit GON7</fullName>
    </recommendedName>
</protein>
<feature type="region of interest" description="Disordered" evidence="14">
    <location>
        <begin position="61"/>
        <end position="101"/>
    </location>
</feature>
<gene>
    <name evidence="15" type="ORF">TT172_LOCUS10117</name>
</gene>
<organism evidence="15 16">
    <name type="scientific">Thermothielavioides terrestris</name>
    <dbReference type="NCBI Taxonomy" id="2587410"/>
    <lineage>
        <taxon>Eukaryota</taxon>
        <taxon>Fungi</taxon>
        <taxon>Dikarya</taxon>
        <taxon>Ascomycota</taxon>
        <taxon>Pezizomycotina</taxon>
        <taxon>Sordariomycetes</taxon>
        <taxon>Sordariomycetidae</taxon>
        <taxon>Sordariales</taxon>
        <taxon>Chaetomiaceae</taxon>
        <taxon>Thermothielavioides</taxon>
    </lineage>
</organism>
<keyword evidence="7" id="KW-0819">tRNA processing</keyword>
<evidence type="ECO:0000256" key="1">
    <source>
        <dbReference type="ARBA" id="ARBA00004123"/>
    </source>
</evidence>
<evidence type="ECO:0000256" key="7">
    <source>
        <dbReference type="ARBA" id="ARBA00022694"/>
    </source>
</evidence>
<feature type="compositionally biased region" description="Basic and acidic residues" evidence="14">
    <location>
        <begin position="61"/>
        <end position="71"/>
    </location>
</feature>
<evidence type="ECO:0000256" key="10">
    <source>
        <dbReference type="ARBA" id="ARBA00023159"/>
    </source>
</evidence>
<feature type="compositionally biased region" description="Polar residues" evidence="14">
    <location>
        <begin position="1"/>
        <end position="20"/>
    </location>
</feature>
<evidence type="ECO:0000256" key="2">
    <source>
        <dbReference type="ARBA" id="ARBA00004574"/>
    </source>
</evidence>
<dbReference type="GO" id="GO:0000781">
    <property type="term" value="C:chromosome, telomeric region"/>
    <property type="evidence" value="ECO:0007669"/>
    <property type="project" value="UniProtKB-SubCell"/>
</dbReference>
<dbReference type="Proteomes" id="UP000289323">
    <property type="component" value="Unassembled WGS sequence"/>
</dbReference>
<keyword evidence="6" id="KW-0158">Chromosome</keyword>
<dbReference type="AlphaFoldDB" id="A0A3S4BBY1"/>
<comment type="similarity">
    <text evidence="3">Belongs to the GON7 family.</text>
</comment>
<keyword evidence="10" id="KW-0010">Activator</keyword>
<comment type="subcellular location">
    <subcellularLocation>
        <location evidence="2">Chromosome</location>
        <location evidence="2">Telomere</location>
    </subcellularLocation>
    <subcellularLocation>
        <location evidence="1">Nucleus</location>
    </subcellularLocation>
</comment>
<evidence type="ECO:0000256" key="5">
    <source>
        <dbReference type="ARBA" id="ARBA00019746"/>
    </source>
</evidence>
<evidence type="ECO:0000256" key="14">
    <source>
        <dbReference type="SAM" id="MobiDB-lite"/>
    </source>
</evidence>
<dbReference type="GO" id="GO:0005634">
    <property type="term" value="C:nucleus"/>
    <property type="evidence" value="ECO:0007669"/>
    <property type="project" value="UniProtKB-SubCell"/>
</dbReference>
<accession>A0A3S4BBY1</accession>
<keyword evidence="9" id="KW-0805">Transcription regulation</keyword>
<comment type="function">
    <text evidence="13">Component of the EKC/KEOPS complex that is required for the formation of a threonylcarbamoyl group on adenosine at position 37 (t(6)A37) in tRNAs that read codons beginning with adenine. The complex is probably involved in the transfer of the threonylcarbamoyl moiety of threonylcarbamoyl-AMP (TC-AMP) to the N6 group of A37. GON7 likely plays a supporting role to the catalytic subunit KAE1 in the complex. The EKC/KEOPS complex also promotes both telomere uncapping and telomere elongation. The complex is required for efficient recruitment of transcriptional coactivators.</text>
</comment>
<reference evidence="15 16" key="1">
    <citation type="submission" date="2018-04" db="EMBL/GenBank/DDBJ databases">
        <authorList>
            <person name="Huttner S."/>
            <person name="Dainat J."/>
        </authorList>
    </citation>
    <scope>NUCLEOTIDE SEQUENCE [LARGE SCALE GENOMIC DNA]</scope>
</reference>
<evidence type="ECO:0000256" key="12">
    <source>
        <dbReference type="ARBA" id="ARBA00023242"/>
    </source>
</evidence>